<evidence type="ECO:0000313" key="3">
    <source>
        <dbReference type="Proteomes" id="UP001200741"/>
    </source>
</evidence>
<organism evidence="2 3">
    <name type="scientific">Pelomonas cellulosilytica</name>
    <dbReference type="NCBI Taxonomy" id="2906762"/>
    <lineage>
        <taxon>Bacteria</taxon>
        <taxon>Pseudomonadati</taxon>
        <taxon>Pseudomonadota</taxon>
        <taxon>Betaproteobacteria</taxon>
        <taxon>Burkholderiales</taxon>
        <taxon>Sphaerotilaceae</taxon>
        <taxon>Roseateles</taxon>
    </lineage>
</organism>
<feature type="region of interest" description="Disordered" evidence="1">
    <location>
        <begin position="85"/>
        <end position="144"/>
    </location>
</feature>
<dbReference type="EMBL" id="JAJTWU010000006">
    <property type="protein sequence ID" value="MCE4555931.1"/>
    <property type="molecule type" value="Genomic_DNA"/>
</dbReference>
<dbReference type="RefSeq" id="WP_233372981.1">
    <property type="nucleotide sequence ID" value="NZ_JAJTWU010000006.1"/>
</dbReference>
<dbReference type="Proteomes" id="UP001200741">
    <property type="component" value="Unassembled WGS sequence"/>
</dbReference>
<keyword evidence="3" id="KW-1185">Reference proteome</keyword>
<accession>A0ABS8XYS1</accession>
<comment type="caution">
    <text evidence="2">The sequence shown here is derived from an EMBL/GenBank/DDBJ whole genome shotgun (WGS) entry which is preliminary data.</text>
</comment>
<proteinExistence type="predicted"/>
<gene>
    <name evidence="2" type="ORF">LXT13_16115</name>
</gene>
<protein>
    <submittedName>
        <fullName evidence="2">Uncharacterized protein</fullName>
    </submittedName>
</protein>
<sequence>MALADGVHPPSNEAAMNGSEGHQAEVVETAPAQMANVPDGTQVLTDAGGQVMQVIATGMAEVAGGLAGAIAGALAAPLTLAATHAAPDEPDADEVGAMAPDERDPATDARAAQALAADSPAPGEQLTPVSEAIQALNATADPDR</sequence>
<evidence type="ECO:0000256" key="1">
    <source>
        <dbReference type="SAM" id="MobiDB-lite"/>
    </source>
</evidence>
<evidence type="ECO:0000313" key="2">
    <source>
        <dbReference type="EMBL" id="MCE4555931.1"/>
    </source>
</evidence>
<name>A0ABS8XYS1_9BURK</name>
<feature type="region of interest" description="Disordered" evidence="1">
    <location>
        <begin position="1"/>
        <end position="24"/>
    </location>
</feature>
<feature type="compositionally biased region" description="Low complexity" evidence="1">
    <location>
        <begin position="108"/>
        <end position="122"/>
    </location>
</feature>
<reference evidence="2 3" key="1">
    <citation type="submission" date="2021-12" db="EMBL/GenBank/DDBJ databases">
        <title>Genome seq of P8.</title>
        <authorList>
            <person name="Seo T."/>
        </authorList>
    </citation>
    <scope>NUCLEOTIDE SEQUENCE [LARGE SCALE GENOMIC DNA]</scope>
    <source>
        <strain evidence="2 3">P8</strain>
    </source>
</reference>